<dbReference type="InterPro" id="IPR039558">
    <property type="entry name" value="TPA1/OFD1_N"/>
</dbReference>
<comment type="catalytic activity">
    <reaction evidence="9">
        <text>[ribosomal protein uS12]-L-proline + 2-oxoglutarate + O2 = [ribosomal protein uS12]-(3S)-3-hydroxy-L-proline + succinate + CO2</text>
        <dbReference type="Rhea" id="RHEA:54156"/>
        <dbReference type="Rhea" id="RHEA-COMP:13816"/>
        <dbReference type="Rhea" id="RHEA-COMP:13818"/>
        <dbReference type="ChEBI" id="CHEBI:15379"/>
        <dbReference type="ChEBI" id="CHEBI:16526"/>
        <dbReference type="ChEBI" id="CHEBI:16810"/>
        <dbReference type="ChEBI" id="CHEBI:30031"/>
        <dbReference type="ChEBI" id="CHEBI:50342"/>
        <dbReference type="ChEBI" id="CHEBI:85428"/>
    </reaction>
</comment>
<evidence type="ECO:0000256" key="4">
    <source>
        <dbReference type="ARBA" id="ARBA00022896"/>
    </source>
</evidence>
<dbReference type="AlphaFoldDB" id="A0AAW2HUC8"/>
<name>A0AAW2HUC8_9NEOP</name>
<evidence type="ECO:0000256" key="8">
    <source>
        <dbReference type="ARBA" id="ARBA00029938"/>
    </source>
</evidence>
<dbReference type="InterPro" id="IPR006620">
    <property type="entry name" value="Pro_4_hyd_alph"/>
</dbReference>
<evidence type="ECO:0000256" key="2">
    <source>
        <dbReference type="ARBA" id="ARBA00007443"/>
    </source>
</evidence>
<feature type="domain" description="Fe2OG dioxygenase" evidence="11">
    <location>
        <begin position="132"/>
        <end position="233"/>
    </location>
</feature>
<proteinExistence type="inferred from homology"/>
<dbReference type="EMBL" id="JARGDH010000003">
    <property type="protein sequence ID" value="KAL0273116.1"/>
    <property type="molecule type" value="Genomic_DNA"/>
</dbReference>
<keyword evidence="7" id="KW-0408">Iron</keyword>
<dbReference type="SMART" id="SM00702">
    <property type="entry name" value="P4Hc"/>
    <property type="match status" value="1"/>
</dbReference>
<sequence>MSGESKSKKARTSFIRSELSEPDAIRLIKSSWEEGTDNRSDLSKIKVNVVQSPFKVCVVNDFFENTEILKSAVAELENVDFYPKNNDLYRFSQTDDLQNLTDFTYITQLYEVFRTEVHNWLGQVHTKETLKNEISATFSSYQFGDRLLCHDDKCEDRHIAFVIYLMDEWKEEFGGNLQLFSVDSDRYPQKVVETIVPQFNTIVFFEVTSTSFHQVSEVLEKSNRLSLNGWFHSENKKHADNDCEMIEYMYIPANDNDYNLNHYFLPNYLEYGNQVQIKTRFISDSEIQLEEFLIPTFLEEISADLTSTKTKWDFVGPANIRRYEVADPATLSPALSSMKDILESKCWFSCLRSLTSLDLAPSRCSDLEIWSAGNEPTCKVEIQRWTPGCYSLIHDKDPDFQVKALDVFLRFPYDNREQNYPITIDDEDSPETGHIIYIDKDSKDEECLLHIGYKMNSLSLIYRDAKTLRFTKYLDSTSEPFYQVACTYQPWSPPADQPDLRHRDSDSESESSDMDSEVLQCAEVEGMFFL</sequence>
<dbReference type="InterPro" id="IPR019601">
    <property type="entry name" value="Oxoglutarate/Fe-dep_Oase_C"/>
</dbReference>
<evidence type="ECO:0000259" key="11">
    <source>
        <dbReference type="PROSITE" id="PS51471"/>
    </source>
</evidence>
<dbReference type="InterPro" id="IPR051842">
    <property type="entry name" value="uS12_prolyl_hydroxylase"/>
</dbReference>
<evidence type="ECO:0000256" key="3">
    <source>
        <dbReference type="ARBA" id="ARBA00022723"/>
    </source>
</evidence>
<dbReference type="PROSITE" id="PS51471">
    <property type="entry name" value="FE2OG_OXY"/>
    <property type="match status" value="1"/>
</dbReference>
<keyword evidence="5" id="KW-0223">Dioxygenase</keyword>
<keyword evidence="3" id="KW-0479">Metal-binding</keyword>
<dbReference type="PANTHER" id="PTHR12117">
    <property type="entry name" value="HISTONE ACETYLTRANSFERASE COMPLEX"/>
    <property type="match status" value="1"/>
</dbReference>
<dbReference type="InterPro" id="IPR005123">
    <property type="entry name" value="Oxoglu/Fe-dep_dioxygenase_dom"/>
</dbReference>
<accession>A0AAW2HUC8</accession>
<evidence type="ECO:0000256" key="6">
    <source>
        <dbReference type="ARBA" id="ARBA00023002"/>
    </source>
</evidence>
<gene>
    <name evidence="12" type="ORF">PYX00_005870</name>
</gene>
<evidence type="ECO:0000313" key="12">
    <source>
        <dbReference type="EMBL" id="KAL0273116.1"/>
    </source>
</evidence>
<dbReference type="Pfam" id="PF10637">
    <property type="entry name" value="Ofd1_CTDD"/>
    <property type="match status" value="1"/>
</dbReference>
<dbReference type="Pfam" id="PF13661">
    <property type="entry name" value="2OG-FeII_Oxy_4"/>
    <property type="match status" value="1"/>
</dbReference>
<dbReference type="GO" id="GO:0005737">
    <property type="term" value="C:cytoplasm"/>
    <property type="evidence" value="ECO:0007669"/>
    <property type="project" value="TreeGrafter"/>
</dbReference>
<organism evidence="12">
    <name type="scientific">Menopon gallinae</name>
    <name type="common">poultry shaft louse</name>
    <dbReference type="NCBI Taxonomy" id="328185"/>
    <lineage>
        <taxon>Eukaryota</taxon>
        <taxon>Metazoa</taxon>
        <taxon>Ecdysozoa</taxon>
        <taxon>Arthropoda</taxon>
        <taxon>Hexapoda</taxon>
        <taxon>Insecta</taxon>
        <taxon>Pterygota</taxon>
        <taxon>Neoptera</taxon>
        <taxon>Paraneoptera</taxon>
        <taxon>Psocodea</taxon>
        <taxon>Troctomorpha</taxon>
        <taxon>Phthiraptera</taxon>
        <taxon>Amblycera</taxon>
        <taxon>Menoponidae</taxon>
        <taxon>Menopon</taxon>
    </lineage>
</organism>
<evidence type="ECO:0000256" key="7">
    <source>
        <dbReference type="ARBA" id="ARBA00023004"/>
    </source>
</evidence>
<evidence type="ECO:0000256" key="1">
    <source>
        <dbReference type="ARBA" id="ARBA00001961"/>
    </source>
</evidence>
<reference evidence="12" key="1">
    <citation type="journal article" date="2024" name="Gigascience">
        <title>Chromosome-level genome of the poultry shaft louse Menopon gallinae provides insight into the host-switching and adaptive evolution of parasitic lice.</title>
        <authorList>
            <person name="Xu Y."/>
            <person name="Ma L."/>
            <person name="Liu S."/>
            <person name="Liang Y."/>
            <person name="Liu Q."/>
            <person name="He Z."/>
            <person name="Tian L."/>
            <person name="Duan Y."/>
            <person name="Cai W."/>
            <person name="Li H."/>
            <person name="Song F."/>
        </authorList>
    </citation>
    <scope>NUCLEOTIDE SEQUENCE</scope>
    <source>
        <strain evidence="12">Cailab_2023a</strain>
    </source>
</reference>
<protein>
    <recommendedName>
        <fullName evidence="8">uS12 prolyl 3-hydroxylase</fullName>
    </recommendedName>
</protein>
<evidence type="ECO:0000256" key="10">
    <source>
        <dbReference type="SAM" id="MobiDB-lite"/>
    </source>
</evidence>
<comment type="cofactor">
    <cofactor evidence="1">
        <name>L-ascorbate</name>
        <dbReference type="ChEBI" id="CHEBI:38290"/>
    </cofactor>
</comment>
<dbReference type="GO" id="GO:0005506">
    <property type="term" value="F:iron ion binding"/>
    <property type="evidence" value="ECO:0007669"/>
    <property type="project" value="InterPro"/>
</dbReference>
<feature type="region of interest" description="Disordered" evidence="10">
    <location>
        <begin position="493"/>
        <end position="517"/>
    </location>
</feature>
<feature type="compositionally biased region" description="Acidic residues" evidence="10">
    <location>
        <begin position="507"/>
        <end position="516"/>
    </location>
</feature>
<comment type="caution">
    <text evidence="12">The sequence shown here is derived from an EMBL/GenBank/DDBJ whole genome shotgun (WGS) entry which is preliminary data.</text>
</comment>
<keyword evidence="6" id="KW-0560">Oxidoreductase</keyword>
<evidence type="ECO:0000256" key="9">
    <source>
        <dbReference type="ARBA" id="ARBA00047444"/>
    </source>
</evidence>
<dbReference type="GO" id="GO:0031543">
    <property type="term" value="F:peptidyl-proline dioxygenase activity"/>
    <property type="evidence" value="ECO:0007669"/>
    <property type="project" value="TreeGrafter"/>
</dbReference>
<evidence type="ECO:0000256" key="5">
    <source>
        <dbReference type="ARBA" id="ARBA00022964"/>
    </source>
</evidence>
<comment type="similarity">
    <text evidence="2">Belongs to the TPA1 family.</text>
</comment>
<keyword evidence="4" id="KW-0847">Vitamin C</keyword>
<dbReference type="PANTHER" id="PTHR12117:SF0">
    <property type="entry name" value="PROLYL 3-HYDROXYLASE OGFOD1"/>
    <property type="match status" value="1"/>
</dbReference>
<dbReference type="Gene3D" id="2.60.120.620">
    <property type="entry name" value="q2cbj1_9rhob like domain"/>
    <property type="match status" value="2"/>
</dbReference>
<dbReference type="GO" id="GO:0006449">
    <property type="term" value="P:regulation of translational termination"/>
    <property type="evidence" value="ECO:0007669"/>
    <property type="project" value="TreeGrafter"/>
</dbReference>
<dbReference type="GO" id="GO:0031418">
    <property type="term" value="F:L-ascorbic acid binding"/>
    <property type="evidence" value="ECO:0007669"/>
    <property type="project" value="UniProtKB-KW"/>
</dbReference>